<dbReference type="HOGENOM" id="CLU_063084_5_1_1"/>
<keyword evidence="6 15" id="KW-0349">Heme</keyword>
<dbReference type="GO" id="GO:0005576">
    <property type="term" value="C:extracellular region"/>
    <property type="evidence" value="ECO:0007669"/>
    <property type="project" value="UniProtKB-SubCell"/>
</dbReference>
<keyword evidence="4" id="KW-1003">Cell membrane</keyword>
<feature type="binding site" description="axial binding residue" evidence="15">
    <location>
        <position position="44"/>
    </location>
    <ligand>
        <name>heme</name>
        <dbReference type="ChEBI" id="CHEBI:30413"/>
    </ligand>
    <ligandPart>
        <name>Fe</name>
        <dbReference type="ChEBI" id="CHEBI:18248"/>
    </ligandPart>
</feature>
<feature type="chain" id="PRO_5004451902" evidence="17">
    <location>
        <begin position="17"/>
        <end position="186"/>
    </location>
</feature>
<dbReference type="Pfam" id="PF05730">
    <property type="entry name" value="CFEM"/>
    <property type="match status" value="1"/>
</dbReference>
<dbReference type="PROSITE" id="PS52012">
    <property type="entry name" value="CFEM"/>
    <property type="match status" value="1"/>
</dbReference>
<evidence type="ECO:0000256" key="2">
    <source>
        <dbReference type="ARBA" id="ARBA00004613"/>
    </source>
</evidence>
<feature type="disulfide bond" evidence="15">
    <location>
        <begin position="40"/>
        <end position="47"/>
    </location>
</feature>
<dbReference type="GO" id="GO:0098552">
    <property type="term" value="C:side of membrane"/>
    <property type="evidence" value="ECO:0007669"/>
    <property type="project" value="UniProtKB-KW"/>
</dbReference>
<dbReference type="RefSeq" id="XP_007918077.1">
    <property type="nucleotide sequence ID" value="XM_007919886.1"/>
</dbReference>
<evidence type="ECO:0000256" key="3">
    <source>
        <dbReference type="ARBA" id="ARBA00010031"/>
    </source>
</evidence>
<dbReference type="GO" id="GO:0046872">
    <property type="term" value="F:metal ion binding"/>
    <property type="evidence" value="ECO:0007669"/>
    <property type="project" value="UniProtKB-UniRule"/>
</dbReference>
<dbReference type="PANTHER" id="PTHR37928">
    <property type="entry name" value="CFEM DOMAIN PROTEIN (AFU_ORTHOLOGUE AFUA_6G14090)"/>
    <property type="match status" value="1"/>
</dbReference>
<dbReference type="EMBL" id="KB933286">
    <property type="protein sequence ID" value="EON97143.1"/>
    <property type="molecule type" value="Genomic_DNA"/>
</dbReference>
<dbReference type="KEGG" id="tmn:UCRPA7_7354"/>
<dbReference type="GeneID" id="19328105"/>
<dbReference type="SMART" id="SM00747">
    <property type="entry name" value="CFEM"/>
    <property type="match status" value="1"/>
</dbReference>
<keyword evidence="12 15" id="KW-1015">Disulfide bond</keyword>
<keyword evidence="7" id="KW-0336">GPI-anchor</keyword>
<evidence type="ECO:0000313" key="19">
    <source>
        <dbReference type="EMBL" id="EON97143.1"/>
    </source>
</evidence>
<evidence type="ECO:0000256" key="12">
    <source>
        <dbReference type="ARBA" id="ARBA00023157"/>
    </source>
</evidence>
<evidence type="ECO:0000256" key="15">
    <source>
        <dbReference type="PROSITE-ProRule" id="PRU01356"/>
    </source>
</evidence>
<keyword evidence="8 15" id="KW-0479">Metal-binding</keyword>
<keyword evidence="10 15" id="KW-0408">Iron</keyword>
<accession>R8BCW1</accession>
<evidence type="ECO:0000256" key="17">
    <source>
        <dbReference type="SAM" id="SignalP"/>
    </source>
</evidence>
<reference evidence="20" key="1">
    <citation type="journal article" date="2013" name="Genome Announc.">
        <title>Draft genome sequence of the ascomycete Phaeoacremonium aleophilum strain UCR-PA7, a causal agent of the esca disease complex in grapevines.</title>
        <authorList>
            <person name="Blanco-Ulate B."/>
            <person name="Rolshausen P."/>
            <person name="Cantu D."/>
        </authorList>
    </citation>
    <scope>NUCLEOTIDE SEQUENCE [LARGE SCALE GENOMIC DNA]</scope>
    <source>
        <strain evidence="20">UCR-PA7</strain>
    </source>
</reference>
<evidence type="ECO:0000256" key="13">
    <source>
        <dbReference type="ARBA" id="ARBA00023180"/>
    </source>
</evidence>
<organism evidence="19 20">
    <name type="scientific">Phaeoacremonium minimum (strain UCR-PA7)</name>
    <name type="common">Esca disease fungus</name>
    <name type="synonym">Togninia minima</name>
    <dbReference type="NCBI Taxonomy" id="1286976"/>
    <lineage>
        <taxon>Eukaryota</taxon>
        <taxon>Fungi</taxon>
        <taxon>Dikarya</taxon>
        <taxon>Ascomycota</taxon>
        <taxon>Pezizomycotina</taxon>
        <taxon>Sordariomycetes</taxon>
        <taxon>Sordariomycetidae</taxon>
        <taxon>Togniniales</taxon>
        <taxon>Togniniaceae</taxon>
        <taxon>Phaeoacremonium</taxon>
    </lineage>
</organism>
<evidence type="ECO:0000256" key="16">
    <source>
        <dbReference type="SAM" id="MobiDB-lite"/>
    </source>
</evidence>
<name>R8BCW1_PHAM7</name>
<dbReference type="AlphaFoldDB" id="R8BCW1"/>
<comment type="subcellular location">
    <subcellularLocation>
        <location evidence="1">Cell membrane</location>
        <topology evidence="1">Lipid-anchor</topology>
        <topology evidence="1">GPI-anchor</topology>
    </subcellularLocation>
    <subcellularLocation>
        <location evidence="2">Secreted</location>
    </subcellularLocation>
</comment>
<evidence type="ECO:0000256" key="7">
    <source>
        <dbReference type="ARBA" id="ARBA00022622"/>
    </source>
</evidence>
<evidence type="ECO:0000256" key="8">
    <source>
        <dbReference type="ARBA" id="ARBA00022723"/>
    </source>
</evidence>
<dbReference type="InterPro" id="IPR008427">
    <property type="entry name" value="Extracellular_membr_CFEM_dom"/>
</dbReference>
<keyword evidence="13" id="KW-0325">Glycoprotein</keyword>
<comment type="caution">
    <text evidence="15">Lacks conserved residue(s) required for the propagation of feature annotation.</text>
</comment>
<evidence type="ECO:0000259" key="18">
    <source>
        <dbReference type="PROSITE" id="PS52012"/>
    </source>
</evidence>
<feature type="signal peptide" evidence="17">
    <location>
        <begin position="1"/>
        <end position="16"/>
    </location>
</feature>
<gene>
    <name evidence="19" type="ORF">UCRPA7_7354</name>
</gene>
<dbReference type="eggNOG" id="ENOG502SZ7B">
    <property type="taxonomic scope" value="Eukaryota"/>
</dbReference>
<dbReference type="OrthoDB" id="3767534at2759"/>
<evidence type="ECO:0000256" key="9">
    <source>
        <dbReference type="ARBA" id="ARBA00022729"/>
    </source>
</evidence>
<comment type="similarity">
    <text evidence="3">Belongs to the RBT5 family.</text>
</comment>
<dbReference type="Proteomes" id="UP000014074">
    <property type="component" value="Unassembled WGS sequence"/>
</dbReference>
<evidence type="ECO:0000313" key="20">
    <source>
        <dbReference type="Proteomes" id="UP000014074"/>
    </source>
</evidence>
<evidence type="ECO:0000256" key="14">
    <source>
        <dbReference type="ARBA" id="ARBA00023288"/>
    </source>
</evidence>
<proteinExistence type="inferred from homology"/>
<keyword evidence="11" id="KW-0472">Membrane</keyword>
<feature type="domain" description="CFEM" evidence="18">
    <location>
        <begin position="1"/>
        <end position="111"/>
    </location>
</feature>
<keyword evidence="14" id="KW-0449">Lipoprotein</keyword>
<feature type="region of interest" description="Disordered" evidence="16">
    <location>
        <begin position="91"/>
        <end position="124"/>
    </location>
</feature>
<evidence type="ECO:0000256" key="1">
    <source>
        <dbReference type="ARBA" id="ARBA00004609"/>
    </source>
</evidence>
<evidence type="ECO:0000256" key="6">
    <source>
        <dbReference type="ARBA" id="ARBA00022617"/>
    </source>
</evidence>
<dbReference type="InterPro" id="IPR051735">
    <property type="entry name" value="CFEM_domain"/>
</dbReference>
<keyword evidence="9 17" id="KW-0732">Signal</keyword>
<evidence type="ECO:0000256" key="4">
    <source>
        <dbReference type="ARBA" id="ARBA00022475"/>
    </source>
</evidence>
<evidence type="ECO:0000256" key="11">
    <source>
        <dbReference type="ARBA" id="ARBA00023136"/>
    </source>
</evidence>
<evidence type="ECO:0000256" key="10">
    <source>
        <dbReference type="ARBA" id="ARBA00023004"/>
    </source>
</evidence>
<dbReference type="PANTHER" id="PTHR37928:SF2">
    <property type="entry name" value="GPI ANCHORED CFEM DOMAIN PROTEIN (AFU_ORTHOLOGUE AFUA_6G10580)"/>
    <property type="match status" value="1"/>
</dbReference>
<sequence>MKYAFAGLAIVALASAQSLSDIPSCALPCIQDAVTSSTSCDVSDFACVCENQSTLTGAATPCVIEKCGADVGVNEVLPAVQKFCAEVEAGGSGSTSSAAAPASTSTSEAVVPTTTASASSYPTTTEEAVTTTTICPSSTFATASASGNGTVSTAYPTSTFVTAGAAHIAGPVGGIAALLLGALAAF</sequence>
<dbReference type="GO" id="GO:0005886">
    <property type="term" value="C:plasma membrane"/>
    <property type="evidence" value="ECO:0007669"/>
    <property type="project" value="UniProtKB-SubCell"/>
</dbReference>
<keyword evidence="5" id="KW-0964">Secreted</keyword>
<keyword evidence="20" id="KW-1185">Reference proteome</keyword>
<evidence type="ECO:0000256" key="5">
    <source>
        <dbReference type="ARBA" id="ARBA00022525"/>
    </source>
</evidence>
<protein>
    <submittedName>
        <fullName evidence="19">Putative cfem-domain-containing protein</fullName>
    </submittedName>
</protein>